<dbReference type="PATRIC" id="fig|1232683.4.peg.2705"/>
<dbReference type="Gene3D" id="1.20.5.340">
    <property type="match status" value="1"/>
</dbReference>
<feature type="coiled-coil region" evidence="1">
    <location>
        <begin position="132"/>
        <end position="176"/>
    </location>
</feature>
<keyword evidence="3" id="KW-0812">Transmembrane</keyword>
<evidence type="ECO:0000256" key="1">
    <source>
        <dbReference type="SAM" id="Coils"/>
    </source>
</evidence>
<protein>
    <recommendedName>
        <fullName evidence="6">Chromosome segregation ATPase</fullName>
    </recommendedName>
</protein>
<dbReference type="EMBL" id="JMQN01000040">
    <property type="protein sequence ID" value="KEA63228.1"/>
    <property type="molecule type" value="Genomic_DNA"/>
</dbReference>
<evidence type="ECO:0000256" key="2">
    <source>
        <dbReference type="SAM" id="MobiDB-lite"/>
    </source>
</evidence>
<dbReference type="eggNOG" id="COG2959">
    <property type="taxonomic scope" value="Bacteria"/>
</dbReference>
<evidence type="ECO:0000256" key="3">
    <source>
        <dbReference type="SAM" id="Phobius"/>
    </source>
</evidence>
<feature type="transmembrane region" description="Helical" evidence="3">
    <location>
        <begin position="43"/>
        <end position="64"/>
    </location>
</feature>
<feature type="region of interest" description="Disordered" evidence="2">
    <location>
        <begin position="1"/>
        <end position="35"/>
    </location>
</feature>
<keyword evidence="1" id="KW-0175">Coiled coil</keyword>
<comment type="caution">
    <text evidence="4">The sequence shown here is derived from an EMBL/GenBank/DDBJ whole genome shotgun (WGS) entry which is preliminary data.</text>
</comment>
<evidence type="ECO:0008006" key="6">
    <source>
        <dbReference type="Google" id="ProtNLM"/>
    </source>
</evidence>
<gene>
    <name evidence="4" type="ORF">ADIMK_2752</name>
</gene>
<dbReference type="Proteomes" id="UP000028252">
    <property type="component" value="Unassembled WGS sequence"/>
</dbReference>
<dbReference type="RefSeq" id="WP_036189180.1">
    <property type="nucleotide sequence ID" value="NZ_JMQN01000040.1"/>
</dbReference>
<name>A0A081FXH3_9GAMM</name>
<keyword evidence="5" id="KW-1185">Reference proteome</keyword>
<dbReference type="STRING" id="1232683.ADIMK_2752"/>
<sequence length="289" mass="31169">MSERKEPGLNLSGLDVQETDRRPAPTAKRPTVPVADKPRGGSFLLTLILLVLAAGGAGLAYWTVGLKQALDEQGAELAKAQARIAEMAEMLALTSDTASQSGQTLMGRIGQLESRAGEKYEHFDSEIAKLWTVAYQRNKPQLEEQKKALETQAAELSELKQQLAAAGDKVTKLNASVDAGKGDLGTLKKQVAGLEKSMAEQADKLKAVSTDTGFALSLEKDERVSAQQALSARIDKLSQSSQSSAGLGQRIASIEQSIQAIDGSRRQFSQSLLQLRDQINQLQRRVDAR</sequence>
<reference evidence="4 5" key="1">
    <citation type="submission" date="2014-04" db="EMBL/GenBank/DDBJ databases">
        <title>Marinobacterium kochiensis sp. nov., isolated from sediment sample collected from Kochi backwaters in Kerala, India.</title>
        <authorList>
            <person name="Singh A."/>
            <person name="Pinnaka A.K."/>
        </authorList>
    </citation>
    <scope>NUCLEOTIDE SEQUENCE [LARGE SCALE GENOMIC DNA]</scope>
    <source>
        <strain evidence="4 5">AK27</strain>
    </source>
</reference>
<organism evidence="4 5">
    <name type="scientific">Marinobacterium lacunae</name>
    <dbReference type="NCBI Taxonomy" id="1232683"/>
    <lineage>
        <taxon>Bacteria</taxon>
        <taxon>Pseudomonadati</taxon>
        <taxon>Pseudomonadota</taxon>
        <taxon>Gammaproteobacteria</taxon>
        <taxon>Oceanospirillales</taxon>
        <taxon>Oceanospirillaceae</taxon>
        <taxon>Marinobacterium</taxon>
    </lineage>
</organism>
<dbReference type="OrthoDB" id="5700790at2"/>
<accession>A0A081FXH3</accession>
<evidence type="ECO:0000313" key="5">
    <source>
        <dbReference type="Proteomes" id="UP000028252"/>
    </source>
</evidence>
<keyword evidence="3" id="KW-1133">Transmembrane helix</keyword>
<dbReference type="AlphaFoldDB" id="A0A081FXH3"/>
<proteinExistence type="predicted"/>
<keyword evidence="3" id="KW-0472">Membrane</keyword>
<evidence type="ECO:0000313" key="4">
    <source>
        <dbReference type="EMBL" id="KEA63228.1"/>
    </source>
</evidence>